<sequence>MQDEQIGDLKIRRQRNGMTSLRWNSDTSEPPRRASFTDEVWLPDAARWFKGIGVLSLGLAVVAFVAGVRLLGSGDRLWGALALLPGLVLVCVAALFSVMVLAIGIARRGNVLHLDAEAAATFEEALTEARRQVGPEPTPEQRQPVAAHLWELALDLSDSDERVDRSDSA</sequence>
<keyword evidence="3" id="KW-1185">Reference proteome</keyword>
<accession>A0A1N6BDH6</accession>
<feature type="transmembrane region" description="Helical" evidence="1">
    <location>
        <begin position="77"/>
        <end position="103"/>
    </location>
</feature>
<dbReference type="RefSeq" id="WP_074318678.1">
    <property type="nucleotide sequence ID" value="NZ_FSQT01000002.1"/>
</dbReference>
<organism evidence="2 3">
    <name type="scientific">Micromonospora cremea</name>
    <dbReference type="NCBI Taxonomy" id="709881"/>
    <lineage>
        <taxon>Bacteria</taxon>
        <taxon>Bacillati</taxon>
        <taxon>Actinomycetota</taxon>
        <taxon>Actinomycetes</taxon>
        <taxon>Micromonosporales</taxon>
        <taxon>Micromonosporaceae</taxon>
        <taxon>Micromonospora</taxon>
    </lineage>
</organism>
<gene>
    <name evidence="2" type="ORF">SAMN04489832_7238</name>
</gene>
<feature type="transmembrane region" description="Helical" evidence="1">
    <location>
        <begin position="52"/>
        <end position="71"/>
    </location>
</feature>
<proteinExistence type="predicted"/>
<dbReference type="STRING" id="709881.SAMN04489832_7238"/>
<reference evidence="3" key="1">
    <citation type="submission" date="2016-12" db="EMBL/GenBank/DDBJ databases">
        <authorList>
            <person name="Varghese N."/>
            <person name="Submissions S."/>
        </authorList>
    </citation>
    <scope>NUCLEOTIDE SEQUENCE [LARGE SCALE GENOMIC DNA]</scope>
    <source>
        <strain evidence="3">DSM 45599</strain>
    </source>
</reference>
<keyword evidence="1" id="KW-1133">Transmembrane helix</keyword>
<name>A0A1N6BDH6_9ACTN</name>
<evidence type="ECO:0000256" key="1">
    <source>
        <dbReference type="SAM" id="Phobius"/>
    </source>
</evidence>
<evidence type="ECO:0000313" key="3">
    <source>
        <dbReference type="Proteomes" id="UP000185124"/>
    </source>
</evidence>
<keyword evidence="1" id="KW-0812">Transmembrane</keyword>
<protein>
    <submittedName>
        <fullName evidence="2">Uncharacterized protein</fullName>
    </submittedName>
</protein>
<dbReference type="AlphaFoldDB" id="A0A1N6BDH6"/>
<keyword evidence="1" id="KW-0472">Membrane</keyword>
<dbReference type="EMBL" id="FSQT01000002">
    <property type="protein sequence ID" value="SIN44381.1"/>
    <property type="molecule type" value="Genomic_DNA"/>
</dbReference>
<evidence type="ECO:0000313" key="2">
    <source>
        <dbReference type="EMBL" id="SIN44381.1"/>
    </source>
</evidence>
<dbReference type="Proteomes" id="UP000185124">
    <property type="component" value="Unassembled WGS sequence"/>
</dbReference>